<name>A0ACC5VDT0_STUCH</name>
<organism evidence="1 2">
    <name type="scientific">Stutzerimonas chloritidismutans</name>
    <name type="common">Pseudomonas chloritidismutans</name>
    <dbReference type="NCBI Taxonomy" id="203192"/>
    <lineage>
        <taxon>Bacteria</taxon>
        <taxon>Pseudomonadati</taxon>
        <taxon>Pseudomonadota</taxon>
        <taxon>Gammaproteobacteria</taxon>
        <taxon>Pseudomonadales</taxon>
        <taxon>Pseudomonadaceae</taxon>
        <taxon>Stutzerimonas</taxon>
    </lineage>
</organism>
<accession>A0ACC5VDT0</accession>
<dbReference type="EMBL" id="JAHHFP010000011">
    <property type="protein sequence ID" value="MBX7270720.1"/>
    <property type="molecule type" value="Genomic_DNA"/>
</dbReference>
<proteinExistence type="predicted"/>
<protein>
    <submittedName>
        <fullName evidence="1">Type IV pilin protein</fullName>
    </submittedName>
</protein>
<keyword evidence="2" id="KW-1185">Reference proteome</keyword>
<sequence>MKLYRSNRQASFGFTLIELMIVVAIIGIIAAVAYPSYQEYVRNAKRADAETALMELAHFMERYYTANGRYVDGDGDEPDLPFSQAPRDGGTKTYDIALVEASTSATAYVLQAVPTGSMANDKCGTLTLANTGAKGQKTGMTLAECWKR</sequence>
<gene>
    <name evidence="1" type="ORF">KJJ99_02745</name>
</gene>
<dbReference type="Proteomes" id="UP000782475">
    <property type="component" value="Unassembled WGS sequence"/>
</dbReference>
<evidence type="ECO:0000313" key="1">
    <source>
        <dbReference type="EMBL" id="MBX7270720.1"/>
    </source>
</evidence>
<comment type="caution">
    <text evidence="1">The sequence shown here is derived from an EMBL/GenBank/DDBJ whole genome shotgun (WGS) entry which is preliminary data.</text>
</comment>
<evidence type="ECO:0000313" key="2">
    <source>
        <dbReference type="Proteomes" id="UP000782475"/>
    </source>
</evidence>
<reference evidence="1 2" key="1">
    <citation type="journal article" date="2021" name="Appl. Microbiol. Biotechnol.">
        <title>Biotechnological applications of marine bacteria in bioremediation of environments polluted with hydrocarbons and plastics.</title>
        <authorList>
            <person name="Muriel-Millan L.F."/>
            <person name="Millan-Lopez S."/>
            <person name="Pardo-Lopez L."/>
        </authorList>
    </citation>
    <scope>NUCLEOTIDE SEQUENCE [LARGE SCALE GENOMIC DNA]</scope>
    <source>
        <strain evidence="1 2">GOM4</strain>
    </source>
</reference>